<dbReference type="EMBL" id="JAAWWL010000002">
    <property type="protein sequence ID" value="NKI33185.1"/>
    <property type="molecule type" value="Genomic_DNA"/>
</dbReference>
<dbReference type="SUPFAM" id="SSF49464">
    <property type="entry name" value="Carboxypeptidase regulatory domain-like"/>
    <property type="match status" value="1"/>
</dbReference>
<evidence type="ECO:0000256" key="3">
    <source>
        <dbReference type="ARBA" id="ARBA00022452"/>
    </source>
</evidence>
<dbReference type="Pfam" id="PF13715">
    <property type="entry name" value="CarbopepD_reg_2"/>
    <property type="match status" value="1"/>
</dbReference>
<dbReference type="Proteomes" id="UP000718451">
    <property type="component" value="Unassembled WGS sequence"/>
</dbReference>
<keyword evidence="6 7" id="KW-0998">Cell outer membrane</keyword>
<comment type="caution">
    <text evidence="9">The sequence shown here is derived from an EMBL/GenBank/DDBJ whole genome shotgun (WGS) entry which is preliminary data.</text>
</comment>
<evidence type="ECO:0000313" key="10">
    <source>
        <dbReference type="Proteomes" id="UP000718451"/>
    </source>
</evidence>
<keyword evidence="5 7" id="KW-0472">Membrane</keyword>
<evidence type="ECO:0000259" key="8">
    <source>
        <dbReference type="Pfam" id="PF07715"/>
    </source>
</evidence>
<evidence type="ECO:0000256" key="1">
    <source>
        <dbReference type="ARBA" id="ARBA00004571"/>
    </source>
</evidence>
<dbReference type="Pfam" id="PF07715">
    <property type="entry name" value="Plug"/>
    <property type="match status" value="1"/>
</dbReference>
<dbReference type="InterPro" id="IPR008969">
    <property type="entry name" value="CarboxyPept-like_regulatory"/>
</dbReference>
<feature type="domain" description="TonB-dependent receptor plug" evidence="8">
    <location>
        <begin position="220"/>
        <end position="294"/>
    </location>
</feature>
<name>A0ABX1GTA1_9FLAO</name>
<dbReference type="Gene3D" id="2.170.130.10">
    <property type="entry name" value="TonB-dependent receptor, plug domain"/>
    <property type="match status" value="1"/>
</dbReference>
<evidence type="ECO:0000256" key="6">
    <source>
        <dbReference type="ARBA" id="ARBA00023237"/>
    </source>
</evidence>
<dbReference type="InterPro" id="IPR012910">
    <property type="entry name" value="Plug_dom"/>
</dbReference>
<dbReference type="InterPro" id="IPR037066">
    <property type="entry name" value="Plug_dom_sf"/>
</dbReference>
<comment type="similarity">
    <text evidence="7">Belongs to the TonB-dependent receptor family.</text>
</comment>
<evidence type="ECO:0000256" key="2">
    <source>
        <dbReference type="ARBA" id="ARBA00022448"/>
    </source>
</evidence>
<comment type="subcellular location">
    <subcellularLocation>
        <location evidence="1 7">Cell outer membrane</location>
        <topology evidence="1 7">Multi-pass membrane protein</topology>
    </subcellularLocation>
</comment>
<keyword evidence="3 7" id="KW-1134">Transmembrane beta strand</keyword>
<evidence type="ECO:0000256" key="4">
    <source>
        <dbReference type="ARBA" id="ARBA00022692"/>
    </source>
</evidence>
<organism evidence="9 10">
    <name type="scientific">Croceivirga thetidis</name>
    <dbReference type="NCBI Taxonomy" id="2721623"/>
    <lineage>
        <taxon>Bacteria</taxon>
        <taxon>Pseudomonadati</taxon>
        <taxon>Bacteroidota</taxon>
        <taxon>Flavobacteriia</taxon>
        <taxon>Flavobacteriales</taxon>
        <taxon>Flavobacteriaceae</taxon>
        <taxon>Croceivirga</taxon>
    </lineage>
</organism>
<sequence length="854" mass="97343">MQGTRRKTLLPFLGIILFLFFTACHAQKSRLLKDLIPQIEQRFDVKFSYLDEDLNGIELPPQEYSSLANFLEVISAETELILSKINERYYSLVRPQNVSICGRVLDNFAKNTVPGATVELLDMDRALVTDIDGYFKMDNVPRGAMLKIRYLGYIIKFVPVDELSNTEGCTEILLAERREILEEVVVYQFLTSGITKNEDASILLNTADLGILPGLIEPDVLQTVQALPGIKSIDETVSDINVRGGTNDQNLILWNGIKIYQSGHFFGLISAFNPYLIKDVRIYKNGTPTQFGDGVSSVISMKTNNELDGVFNGGAGISLISGDVFGQIPIRDNLEFQFSGRRSATDFLNTPTYNSFTERAFQDSEVEDEQNQRIAQNFDREEDFYFYDFSGKVLYDLNEDHKIRFSFIVMDNDLDYNETNTNTNETTRSFLDQTNISAGIQWLGKWSAKFSAEANVYFSKYNLMAIGIQANQIQQLFQENEVDERALKFDTKFEFSDKVHWNNGFEYIETGITNISDVTQPPFQSNITSVIRKYAPFSQFAIRTFEDRFIASAGVRFNYLLNLAQEGASFNKVLIEPRLNLNFRMAKHLRAQILGEFKSQTTNQIIDLEQNFLGIEKRRWILSDNELLPITQSKQASIGLNYDKNGFYFGLEGFYKRVDGISVLTQGFQNEGQFNGDEIGSYDVRGVELLLNKKGENTSTWLGYTYNKNDYTFDGIPPNSFPNNLDVRHTITLATTYDLRNLKLGLGLNYRTGKPFTEPDETDPLDDLFTPNRINYKTPNSSRLPEYFRMDASATYKFNIGRTIKANAGVSLLNLTNRKNILNKYYRVSNNSEIETIENQSLGITPNFSFRVSF</sequence>
<dbReference type="InterPro" id="IPR039426">
    <property type="entry name" value="TonB-dep_rcpt-like"/>
</dbReference>
<keyword evidence="10" id="KW-1185">Reference proteome</keyword>
<evidence type="ECO:0000313" key="9">
    <source>
        <dbReference type="EMBL" id="NKI33185.1"/>
    </source>
</evidence>
<protein>
    <submittedName>
        <fullName evidence="9">TonB-dependent receptor</fullName>
    </submittedName>
</protein>
<accession>A0ABX1GTA1</accession>
<proteinExistence type="inferred from homology"/>
<dbReference type="Gene3D" id="2.40.170.20">
    <property type="entry name" value="TonB-dependent receptor, beta-barrel domain"/>
    <property type="match status" value="1"/>
</dbReference>
<evidence type="ECO:0000256" key="7">
    <source>
        <dbReference type="PROSITE-ProRule" id="PRU01360"/>
    </source>
</evidence>
<dbReference type="PROSITE" id="PS52016">
    <property type="entry name" value="TONB_DEPENDENT_REC_3"/>
    <property type="match status" value="1"/>
</dbReference>
<dbReference type="PROSITE" id="PS51257">
    <property type="entry name" value="PROKAR_LIPOPROTEIN"/>
    <property type="match status" value="1"/>
</dbReference>
<keyword evidence="9" id="KW-0675">Receptor</keyword>
<keyword evidence="4 7" id="KW-0812">Transmembrane</keyword>
<reference evidence="9 10" key="1">
    <citation type="submission" date="2020-04" db="EMBL/GenBank/DDBJ databases">
        <authorList>
            <person name="Yoon J."/>
        </authorList>
    </citation>
    <scope>NUCLEOTIDE SEQUENCE [LARGE SCALE GENOMIC DNA]</scope>
    <source>
        <strain evidence="9 10">DJ-13</strain>
    </source>
</reference>
<dbReference type="SUPFAM" id="SSF56935">
    <property type="entry name" value="Porins"/>
    <property type="match status" value="1"/>
</dbReference>
<dbReference type="Gene3D" id="2.60.40.1120">
    <property type="entry name" value="Carboxypeptidase-like, regulatory domain"/>
    <property type="match status" value="1"/>
</dbReference>
<gene>
    <name evidence="9" type="ORF">HCU67_14610</name>
</gene>
<evidence type="ECO:0000256" key="5">
    <source>
        <dbReference type="ARBA" id="ARBA00023136"/>
    </source>
</evidence>
<keyword evidence="2 7" id="KW-0813">Transport</keyword>
<dbReference type="InterPro" id="IPR036942">
    <property type="entry name" value="Beta-barrel_TonB_sf"/>
</dbReference>
<dbReference type="RefSeq" id="WP_168553331.1">
    <property type="nucleotide sequence ID" value="NZ_JAAWWL010000002.1"/>
</dbReference>